<organism evidence="9 10">
    <name type="scientific">Pseudomonas schmalbachii</name>
    <dbReference type="NCBI Taxonomy" id="2816993"/>
    <lineage>
        <taxon>Bacteria</taxon>
        <taxon>Pseudomonadati</taxon>
        <taxon>Pseudomonadota</taxon>
        <taxon>Gammaproteobacteria</taxon>
        <taxon>Pseudomonadales</taxon>
        <taxon>Pseudomonadaceae</taxon>
        <taxon>Pseudomonas</taxon>
    </lineage>
</organism>
<keyword evidence="5" id="KW-0418">Kinase</keyword>
<dbReference type="SUPFAM" id="SSF55874">
    <property type="entry name" value="ATPase domain of HSP90 chaperone/DNA topoisomerase II/histidine kinase"/>
    <property type="match status" value="1"/>
</dbReference>
<proteinExistence type="predicted"/>
<dbReference type="InterPro" id="IPR005467">
    <property type="entry name" value="His_kinase_dom"/>
</dbReference>
<dbReference type="NCBIfam" id="TIGR00229">
    <property type="entry name" value="sensory_box"/>
    <property type="match status" value="2"/>
</dbReference>
<evidence type="ECO:0000259" key="7">
    <source>
        <dbReference type="PROSITE" id="PS50112"/>
    </source>
</evidence>
<dbReference type="InterPro" id="IPR036097">
    <property type="entry name" value="HisK_dim/P_sf"/>
</dbReference>
<feature type="domain" description="PAS" evidence="7">
    <location>
        <begin position="131"/>
        <end position="201"/>
    </location>
</feature>
<sequence length="499" mass="56758">MQPAEKDFQQLIEAMPLCILLHDAQTKEILWANRAALKVLGFTLEELIPLKAPDMTKHAPKYRRSVGLRWLEGAARTGQRAIEWCYRSKQGEEILAEAVATLVHLAERDVLMVQFRDISREEQVKRDLRRTESRLRAFMQDLAEGVAVLGPEGDIRFLSESAARLLEGDEHVRLGENFLDWCDEESRDRLARRLSMELPDRTPYSVHYHLQRRDGEWRWHHATCRYIEIEDDLVGHLLLFRDVTEQVRAEESRRQSERKLEYLARYNAMGEMAVAIAHELSQPLAATRNFIEGTAIRLGQQGEIDPSVSWGLDSAVRQIEHASVIIKSVREYVVKLEQAEQIVDLNELLQETRYFISLKAQDVGVRLEVDPASEPLPVSCEKVLVGQVILNLAFNAIEEMTDLPAELRLLRIHTRAVGDRVQFCVEDRGRGIDAGAREKLFDGFFTSKVSGNGIGLALCKNIIGRHRGDIWAENVEPAGAMFCFSLPRVGDAAMTESKD</sequence>
<keyword evidence="10" id="KW-1185">Reference proteome</keyword>
<dbReference type="RefSeq" id="WP_208312554.1">
    <property type="nucleotide sequence ID" value="NZ_JAELYA010000002.1"/>
</dbReference>
<dbReference type="SUPFAM" id="SSF55785">
    <property type="entry name" value="PYP-like sensor domain (PAS domain)"/>
    <property type="match status" value="2"/>
</dbReference>
<evidence type="ECO:0000313" key="9">
    <source>
        <dbReference type="EMBL" id="MBO3274696.1"/>
    </source>
</evidence>
<dbReference type="Pfam" id="PF08448">
    <property type="entry name" value="PAS_4"/>
    <property type="match status" value="1"/>
</dbReference>
<dbReference type="Pfam" id="PF02518">
    <property type="entry name" value="HATPase_c"/>
    <property type="match status" value="1"/>
</dbReference>
<dbReference type="PRINTS" id="PR00344">
    <property type="entry name" value="BCTRLSENSOR"/>
</dbReference>
<comment type="catalytic activity">
    <reaction evidence="1">
        <text>ATP + protein L-histidine = ADP + protein N-phospho-L-histidine.</text>
        <dbReference type="EC" id="2.7.13.3"/>
    </reaction>
</comment>
<dbReference type="Gene3D" id="3.30.565.10">
    <property type="entry name" value="Histidine kinase-like ATPase, C-terminal domain"/>
    <property type="match status" value="1"/>
</dbReference>
<evidence type="ECO:0000256" key="4">
    <source>
        <dbReference type="ARBA" id="ARBA00022679"/>
    </source>
</evidence>
<dbReference type="InterPro" id="IPR001610">
    <property type="entry name" value="PAC"/>
</dbReference>
<evidence type="ECO:0000256" key="2">
    <source>
        <dbReference type="ARBA" id="ARBA00012438"/>
    </source>
</evidence>
<dbReference type="SMART" id="SM00091">
    <property type="entry name" value="PAS"/>
    <property type="match status" value="2"/>
</dbReference>
<evidence type="ECO:0000256" key="1">
    <source>
        <dbReference type="ARBA" id="ARBA00000085"/>
    </source>
</evidence>
<dbReference type="EC" id="2.7.13.3" evidence="2"/>
<dbReference type="Pfam" id="PF13426">
    <property type="entry name" value="PAS_9"/>
    <property type="match status" value="1"/>
</dbReference>
<dbReference type="InterPro" id="IPR004358">
    <property type="entry name" value="Sig_transdc_His_kin-like_C"/>
</dbReference>
<evidence type="ECO:0000259" key="6">
    <source>
        <dbReference type="PROSITE" id="PS50109"/>
    </source>
</evidence>
<dbReference type="EMBL" id="JAELYA010000002">
    <property type="protein sequence ID" value="MBO3274696.1"/>
    <property type="molecule type" value="Genomic_DNA"/>
</dbReference>
<dbReference type="SMART" id="SM00086">
    <property type="entry name" value="PAC"/>
    <property type="match status" value="2"/>
</dbReference>
<dbReference type="InterPro" id="IPR036890">
    <property type="entry name" value="HATPase_C_sf"/>
</dbReference>
<dbReference type="PANTHER" id="PTHR43304:SF1">
    <property type="entry name" value="PAC DOMAIN-CONTAINING PROTEIN"/>
    <property type="match status" value="1"/>
</dbReference>
<dbReference type="SUPFAM" id="SSF47384">
    <property type="entry name" value="Homodimeric domain of signal transducing histidine kinase"/>
    <property type="match status" value="1"/>
</dbReference>
<feature type="domain" description="PAC" evidence="8">
    <location>
        <begin position="204"/>
        <end position="255"/>
    </location>
</feature>
<dbReference type="Gene3D" id="1.10.287.130">
    <property type="match status" value="1"/>
</dbReference>
<dbReference type="InterPro" id="IPR035965">
    <property type="entry name" value="PAS-like_dom_sf"/>
</dbReference>
<feature type="domain" description="PAS" evidence="7">
    <location>
        <begin position="4"/>
        <end position="48"/>
    </location>
</feature>
<dbReference type="InterPro" id="IPR000014">
    <property type="entry name" value="PAS"/>
</dbReference>
<dbReference type="Proteomes" id="UP000669060">
    <property type="component" value="Unassembled WGS sequence"/>
</dbReference>
<dbReference type="InterPro" id="IPR000700">
    <property type="entry name" value="PAS-assoc_C"/>
</dbReference>
<dbReference type="PROSITE" id="PS50109">
    <property type="entry name" value="HIS_KIN"/>
    <property type="match status" value="1"/>
</dbReference>
<dbReference type="PROSITE" id="PS50113">
    <property type="entry name" value="PAC"/>
    <property type="match status" value="1"/>
</dbReference>
<feature type="domain" description="Histidine kinase" evidence="6">
    <location>
        <begin position="275"/>
        <end position="490"/>
    </location>
</feature>
<dbReference type="CDD" id="cd00130">
    <property type="entry name" value="PAS"/>
    <property type="match status" value="2"/>
</dbReference>
<dbReference type="InterPro" id="IPR003594">
    <property type="entry name" value="HATPase_dom"/>
</dbReference>
<evidence type="ECO:0000256" key="5">
    <source>
        <dbReference type="ARBA" id="ARBA00022777"/>
    </source>
</evidence>
<protein>
    <recommendedName>
        <fullName evidence="2">histidine kinase</fullName>
        <ecNumber evidence="2">2.7.13.3</ecNumber>
    </recommendedName>
</protein>
<comment type="caution">
    <text evidence="9">The sequence shown here is derived from an EMBL/GenBank/DDBJ whole genome shotgun (WGS) entry which is preliminary data.</text>
</comment>
<reference evidence="9 10" key="1">
    <citation type="submission" date="2020-12" db="EMBL/GenBank/DDBJ databases">
        <title>Pseudomonas schmalbachii sp. nov. isolated from millipede gut.</title>
        <authorList>
            <person name="Shelomi M."/>
        </authorList>
    </citation>
    <scope>NUCLEOTIDE SEQUENCE [LARGE SCALE GENOMIC DNA]</scope>
    <source>
        <strain evidence="9 10">Milli4</strain>
    </source>
</reference>
<dbReference type="SMART" id="SM00387">
    <property type="entry name" value="HATPase_c"/>
    <property type="match status" value="1"/>
</dbReference>
<accession>A0ABS3TM09</accession>
<evidence type="ECO:0000259" key="8">
    <source>
        <dbReference type="PROSITE" id="PS50113"/>
    </source>
</evidence>
<dbReference type="InterPro" id="IPR052162">
    <property type="entry name" value="Sensor_kinase/Photoreceptor"/>
</dbReference>
<gene>
    <name evidence="9" type="ORF">JFY56_05640</name>
</gene>
<dbReference type="PANTHER" id="PTHR43304">
    <property type="entry name" value="PHYTOCHROME-LIKE PROTEIN CPH1"/>
    <property type="match status" value="1"/>
</dbReference>
<keyword evidence="4" id="KW-0808">Transferase</keyword>
<evidence type="ECO:0000256" key="3">
    <source>
        <dbReference type="ARBA" id="ARBA00022553"/>
    </source>
</evidence>
<keyword evidence="3" id="KW-0597">Phosphoprotein</keyword>
<evidence type="ECO:0000313" key="10">
    <source>
        <dbReference type="Proteomes" id="UP000669060"/>
    </source>
</evidence>
<dbReference type="Gene3D" id="3.30.450.20">
    <property type="entry name" value="PAS domain"/>
    <property type="match status" value="2"/>
</dbReference>
<dbReference type="InterPro" id="IPR013656">
    <property type="entry name" value="PAS_4"/>
</dbReference>
<name>A0ABS3TM09_9PSED</name>
<dbReference type="PROSITE" id="PS50112">
    <property type="entry name" value="PAS"/>
    <property type="match status" value="2"/>
</dbReference>